<keyword evidence="6" id="KW-1185">Reference proteome</keyword>
<keyword evidence="3" id="KW-0732">Signal</keyword>
<dbReference type="InterPro" id="IPR036423">
    <property type="entry name" value="SOD-like_Cu/Zn_dom_sf"/>
</dbReference>
<evidence type="ECO:0000256" key="3">
    <source>
        <dbReference type="SAM" id="SignalP"/>
    </source>
</evidence>
<proteinExistence type="inferred from homology"/>
<dbReference type="GO" id="GO:0046872">
    <property type="term" value="F:metal ion binding"/>
    <property type="evidence" value="ECO:0007669"/>
    <property type="project" value="InterPro"/>
</dbReference>
<dbReference type="RefSeq" id="WP_165240407.1">
    <property type="nucleotide sequence ID" value="NZ_JAAKZV010000125.1"/>
</dbReference>
<dbReference type="Gene3D" id="2.60.40.200">
    <property type="entry name" value="Superoxide dismutase, copper/zinc binding domain"/>
    <property type="match status" value="1"/>
</dbReference>
<dbReference type="Pfam" id="PF00080">
    <property type="entry name" value="Sod_Cu"/>
    <property type="match status" value="1"/>
</dbReference>
<comment type="caution">
    <text evidence="5">The sequence shown here is derived from an EMBL/GenBank/DDBJ whole genome shotgun (WGS) entry which is preliminary data.</text>
</comment>
<comment type="similarity">
    <text evidence="1">Belongs to the Cu-Zn superoxide dismutase family.</text>
</comment>
<accession>A0A6G4U5X2</accession>
<feature type="region of interest" description="Disordered" evidence="2">
    <location>
        <begin position="104"/>
        <end position="129"/>
    </location>
</feature>
<name>A0A6G4U5X2_9ACTN</name>
<gene>
    <name evidence="5" type="ORF">G5C51_24755</name>
</gene>
<feature type="compositionally biased region" description="Basic and acidic residues" evidence="2">
    <location>
        <begin position="104"/>
        <end position="119"/>
    </location>
</feature>
<dbReference type="GO" id="GO:0006801">
    <property type="term" value="P:superoxide metabolic process"/>
    <property type="evidence" value="ECO:0007669"/>
    <property type="project" value="InterPro"/>
</dbReference>
<feature type="chain" id="PRO_5026336329" evidence="3">
    <location>
        <begin position="32"/>
        <end position="193"/>
    </location>
</feature>
<dbReference type="AlphaFoldDB" id="A0A6G4U5X2"/>
<evidence type="ECO:0000313" key="6">
    <source>
        <dbReference type="Proteomes" id="UP000481583"/>
    </source>
</evidence>
<dbReference type="InterPro" id="IPR001424">
    <property type="entry name" value="SOD_Cu_Zn_dom"/>
</dbReference>
<reference evidence="5 6" key="1">
    <citation type="submission" date="2020-02" db="EMBL/GenBank/DDBJ databases">
        <title>Whole-genome analyses of novel actinobacteria.</title>
        <authorList>
            <person name="Sahin N."/>
        </authorList>
    </citation>
    <scope>NUCLEOTIDE SEQUENCE [LARGE SCALE GENOMIC DNA]</scope>
    <source>
        <strain evidence="5 6">A7024</strain>
    </source>
</reference>
<organism evidence="5 6">
    <name type="scientific">Streptomyces coryli</name>
    <dbReference type="NCBI Taxonomy" id="1128680"/>
    <lineage>
        <taxon>Bacteria</taxon>
        <taxon>Bacillati</taxon>
        <taxon>Actinomycetota</taxon>
        <taxon>Actinomycetes</taxon>
        <taxon>Kitasatosporales</taxon>
        <taxon>Streptomycetaceae</taxon>
        <taxon>Streptomyces</taxon>
    </lineage>
</organism>
<evidence type="ECO:0000259" key="4">
    <source>
        <dbReference type="Pfam" id="PF00080"/>
    </source>
</evidence>
<evidence type="ECO:0000256" key="1">
    <source>
        <dbReference type="ARBA" id="ARBA00010457"/>
    </source>
</evidence>
<evidence type="ECO:0000313" key="5">
    <source>
        <dbReference type="EMBL" id="NGN67106.1"/>
    </source>
</evidence>
<sequence>MVTRPSTVRIAAVTVGATVFATLGWVQPAAAQDDVWVVRTAEFSAADSGEDAVTYAPGLVPEDARIAVVESAAADSTKVVVAVHGLEKNRMFGVHVHTGKCGAKGDDAGPHYQDKKDPETPSVDPQYANRKNEVWLDMTTDDGGSGGATAEQQWRFRKGEAQSVILHEHHTSTKDGEAGTAGDRLACFNVPFE</sequence>
<evidence type="ECO:0000256" key="2">
    <source>
        <dbReference type="SAM" id="MobiDB-lite"/>
    </source>
</evidence>
<dbReference type="EMBL" id="JAAKZV010000125">
    <property type="protein sequence ID" value="NGN67106.1"/>
    <property type="molecule type" value="Genomic_DNA"/>
</dbReference>
<protein>
    <submittedName>
        <fullName evidence="5">Superoxide dismutase family protein</fullName>
    </submittedName>
</protein>
<dbReference type="SUPFAM" id="SSF49329">
    <property type="entry name" value="Cu,Zn superoxide dismutase-like"/>
    <property type="match status" value="1"/>
</dbReference>
<dbReference type="Proteomes" id="UP000481583">
    <property type="component" value="Unassembled WGS sequence"/>
</dbReference>
<feature type="signal peptide" evidence="3">
    <location>
        <begin position="1"/>
        <end position="31"/>
    </location>
</feature>
<feature type="domain" description="Superoxide dismutase copper/zinc binding" evidence="4">
    <location>
        <begin position="72"/>
        <end position="187"/>
    </location>
</feature>